<evidence type="ECO:0000259" key="5">
    <source>
        <dbReference type="Pfam" id="PF00460"/>
    </source>
</evidence>
<dbReference type="SUPFAM" id="SSF117143">
    <property type="entry name" value="Flagellar hook protein flgE"/>
    <property type="match status" value="1"/>
</dbReference>
<dbReference type="InterPro" id="IPR020013">
    <property type="entry name" value="Flagellar_FlgE/F/G"/>
</dbReference>
<feature type="domain" description="Flagellar hook protein FlgE/F/G-like D1" evidence="7">
    <location>
        <begin position="99"/>
        <end position="162"/>
    </location>
</feature>
<dbReference type="Pfam" id="PF00460">
    <property type="entry name" value="Flg_bb_rod"/>
    <property type="match status" value="1"/>
</dbReference>
<feature type="domain" description="Flagellar basal-body/hook protein C-terminal" evidence="6">
    <location>
        <begin position="211"/>
        <end position="253"/>
    </location>
</feature>
<dbReference type="NCBIfam" id="TIGR02490">
    <property type="entry name" value="flgF"/>
    <property type="match status" value="1"/>
</dbReference>
<evidence type="ECO:0000256" key="3">
    <source>
        <dbReference type="ARBA" id="ARBA00023143"/>
    </source>
</evidence>
<dbReference type="NCBIfam" id="TIGR03506">
    <property type="entry name" value="FlgEFG_subfam"/>
    <property type="match status" value="2"/>
</dbReference>
<dbReference type="Proteomes" id="UP000009173">
    <property type="component" value="Chromosome"/>
</dbReference>
<evidence type="ECO:0000259" key="7">
    <source>
        <dbReference type="Pfam" id="PF22692"/>
    </source>
</evidence>
<dbReference type="InterPro" id="IPR053967">
    <property type="entry name" value="LlgE_F_G-like_D1"/>
</dbReference>
<keyword evidence="3 4" id="KW-0975">Bacterial flagellum</keyword>
<dbReference type="EMBL" id="CP000527">
    <property type="protein sequence ID" value="ABM29445.1"/>
    <property type="molecule type" value="Genomic_DNA"/>
</dbReference>
<organism evidence="8 9">
    <name type="scientific">Nitratidesulfovibrio vulgaris (strain DP4)</name>
    <name type="common">Desulfovibrio vulgaris</name>
    <dbReference type="NCBI Taxonomy" id="391774"/>
    <lineage>
        <taxon>Bacteria</taxon>
        <taxon>Pseudomonadati</taxon>
        <taxon>Thermodesulfobacteriota</taxon>
        <taxon>Desulfovibrionia</taxon>
        <taxon>Desulfovibrionales</taxon>
        <taxon>Desulfovibrionaceae</taxon>
        <taxon>Nitratidesulfovibrio</taxon>
    </lineage>
</organism>
<sequence>MQDSMLSGLFGALTTEHRLNNIANNLANVNTNGYKRDVLAFKDTMALFAHDEIMEPMANVRSKKLFPEPLHVARPRIAVARTDFSQGSFHYTSDPLDLAISGNGFFKVRTPEGEFYTRNGHFRQTSDGQLVTMQGWPVLSEGGDINLPQGKNLQVASDGRIAVDGVDVGQLQVVTVSDLEGLEKLGGNLYRLREGSTAGEVPVGPDVIVSQGYIETSNVEVVNEMVNMIETQRQFEAYQKVMQTSDTVDRDAITKIGRGR</sequence>
<dbReference type="Pfam" id="PF22692">
    <property type="entry name" value="LlgE_F_G_D1"/>
    <property type="match status" value="1"/>
</dbReference>
<dbReference type="Pfam" id="PF06429">
    <property type="entry name" value="Flg_bbr_C"/>
    <property type="match status" value="1"/>
</dbReference>
<dbReference type="KEGG" id="dvl:Dvul_2429"/>
<dbReference type="AlphaFoldDB" id="A0A0H3A9U2"/>
<evidence type="ECO:0000313" key="9">
    <source>
        <dbReference type="Proteomes" id="UP000009173"/>
    </source>
</evidence>
<protein>
    <submittedName>
        <fullName evidence="8">Uncharacterized protein</fullName>
    </submittedName>
</protein>
<evidence type="ECO:0000256" key="2">
    <source>
        <dbReference type="ARBA" id="ARBA00009677"/>
    </source>
</evidence>
<evidence type="ECO:0000259" key="6">
    <source>
        <dbReference type="Pfam" id="PF06429"/>
    </source>
</evidence>
<dbReference type="InterPro" id="IPR012836">
    <property type="entry name" value="FlgF"/>
</dbReference>
<proteinExistence type="inferred from homology"/>
<comment type="similarity">
    <text evidence="2 4">Belongs to the flagella basal body rod proteins family.</text>
</comment>
<dbReference type="PANTHER" id="PTHR30435:SF19">
    <property type="entry name" value="FLAGELLAR BASAL-BODY ROD PROTEIN FLGG"/>
    <property type="match status" value="1"/>
</dbReference>
<feature type="domain" description="Flagellar basal body rod protein N-terminal" evidence="5">
    <location>
        <begin position="17"/>
        <end position="35"/>
    </location>
</feature>
<dbReference type="GO" id="GO:0030694">
    <property type="term" value="C:bacterial-type flagellum basal body, rod"/>
    <property type="evidence" value="ECO:0007669"/>
    <property type="project" value="InterPro"/>
</dbReference>
<dbReference type="PANTHER" id="PTHR30435">
    <property type="entry name" value="FLAGELLAR PROTEIN"/>
    <property type="match status" value="1"/>
</dbReference>
<dbReference type="InterPro" id="IPR037925">
    <property type="entry name" value="FlgE/F/G-like"/>
</dbReference>
<reference evidence="9" key="1">
    <citation type="journal article" date="2009" name="Environ. Microbiol.">
        <title>Contribution of mobile genetic elements to Desulfovibrio vulgaris genome plasticity.</title>
        <authorList>
            <person name="Walker C.B."/>
            <person name="Stolyar S."/>
            <person name="Chivian D."/>
            <person name="Pinel N."/>
            <person name="Gabster J.A."/>
            <person name="Dehal P.S."/>
            <person name="He Z."/>
            <person name="Yang Z.K."/>
            <person name="Yen H.C."/>
            <person name="Zhou J."/>
            <person name="Wall J.D."/>
            <person name="Hazen T.C."/>
            <person name="Arkin A.P."/>
            <person name="Stahl D.A."/>
        </authorList>
    </citation>
    <scope>NUCLEOTIDE SEQUENCE [LARGE SCALE GENOMIC DNA]</scope>
    <source>
        <strain evidence="9">DP4</strain>
    </source>
</reference>
<evidence type="ECO:0000256" key="1">
    <source>
        <dbReference type="ARBA" id="ARBA00004117"/>
    </source>
</evidence>
<evidence type="ECO:0000313" key="8">
    <source>
        <dbReference type="EMBL" id="ABM29445.1"/>
    </source>
</evidence>
<name>A0A0H3A9U2_NITV4</name>
<accession>A0A0H3A9U2</accession>
<comment type="subcellular location">
    <subcellularLocation>
        <location evidence="1 4">Bacterial flagellum basal body</location>
    </subcellularLocation>
</comment>
<dbReference type="GO" id="GO:0071978">
    <property type="term" value="P:bacterial-type flagellum-dependent swarming motility"/>
    <property type="evidence" value="ECO:0007669"/>
    <property type="project" value="TreeGrafter"/>
</dbReference>
<dbReference type="InterPro" id="IPR010930">
    <property type="entry name" value="Flg_bb/hook_C_dom"/>
</dbReference>
<dbReference type="RefSeq" id="WP_010937818.1">
    <property type="nucleotide sequence ID" value="NC_008751.1"/>
</dbReference>
<gene>
    <name evidence="8" type="ordered locus">Dvul_2429</name>
</gene>
<dbReference type="HOGENOM" id="CLU_013687_0_0_7"/>
<dbReference type="InterPro" id="IPR001444">
    <property type="entry name" value="Flag_bb_rod_N"/>
</dbReference>
<evidence type="ECO:0000256" key="4">
    <source>
        <dbReference type="RuleBase" id="RU362116"/>
    </source>
</evidence>